<name>A0A0F9AGY5_9ZZZZ</name>
<protein>
    <submittedName>
        <fullName evidence="2">Uncharacterized protein</fullName>
    </submittedName>
</protein>
<feature type="region of interest" description="Disordered" evidence="1">
    <location>
        <begin position="1"/>
        <end position="23"/>
    </location>
</feature>
<reference evidence="2" key="1">
    <citation type="journal article" date="2015" name="Nature">
        <title>Complex archaea that bridge the gap between prokaryotes and eukaryotes.</title>
        <authorList>
            <person name="Spang A."/>
            <person name="Saw J.H."/>
            <person name="Jorgensen S.L."/>
            <person name="Zaremba-Niedzwiedzka K."/>
            <person name="Martijn J."/>
            <person name="Lind A.E."/>
            <person name="van Eijk R."/>
            <person name="Schleper C."/>
            <person name="Guy L."/>
            <person name="Ettema T.J."/>
        </authorList>
    </citation>
    <scope>NUCLEOTIDE SEQUENCE</scope>
</reference>
<feature type="compositionally biased region" description="Pro residues" evidence="1">
    <location>
        <begin position="7"/>
        <end position="19"/>
    </location>
</feature>
<dbReference type="AlphaFoldDB" id="A0A0F9AGY5"/>
<gene>
    <name evidence="2" type="ORF">LCGC14_2651630</name>
</gene>
<organism evidence="2">
    <name type="scientific">marine sediment metagenome</name>
    <dbReference type="NCBI Taxonomy" id="412755"/>
    <lineage>
        <taxon>unclassified sequences</taxon>
        <taxon>metagenomes</taxon>
        <taxon>ecological metagenomes</taxon>
    </lineage>
</organism>
<proteinExistence type="predicted"/>
<sequence>MTKPKSPATPKPKKSPPPIDRGARTALSAIGTFIKSQSWPVETDEVIAAIDKLGQ</sequence>
<evidence type="ECO:0000313" key="2">
    <source>
        <dbReference type="EMBL" id="KKK97550.1"/>
    </source>
</evidence>
<accession>A0A0F9AGY5</accession>
<evidence type="ECO:0000256" key="1">
    <source>
        <dbReference type="SAM" id="MobiDB-lite"/>
    </source>
</evidence>
<dbReference type="EMBL" id="LAZR01046000">
    <property type="protein sequence ID" value="KKK97550.1"/>
    <property type="molecule type" value="Genomic_DNA"/>
</dbReference>
<comment type="caution">
    <text evidence="2">The sequence shown here is derived from an EMBL/GenBank/DDBJ whole genome shotgun (WGS) entry which is preliminary data.</text>
</comment>